<dbReference type="PANTHER" id="PTHR12829">
    <property type="entry name" value="N6-ADENOSINE-METHYLTRANSFERASE"/>
    <property type="match status" value="1"/>
</dbReference>
<evidence type="ECO:0000256" key="1">
    <source>
        <dbReference type="ARBA" id="ARBA00022603"/>
    </source>
</evidence>
<dbReference type="EMBL" id="LAZR01000460">
    <property type="protein sequence ID" value="KKN68005.1"/>
    <property type="molecule type" value="Genomic_DNA"/>
</dbReference>
<reference evidence="4" key="1">
    <citation type="journal article" date="2015" name="Nature">
        <title>Complex archaea that bridge the gap between prokaryotes and eukaryotes.</title>
        <authorList>
            <person name="Spang A."/>
            <person name="Saw J.H."/>
            <person name="Jorgensen S.L."/>
            <person name="Zaremba-Niedzwiedzka K."/>
            <person name="Martijn J."/>
            <person name="Lind A.E."/>
            <person name="van Eijk R."/>
            <person name="Schleper C."/>
            <person name="Guy L."/>
            <person name="Ettema T.J."/>
        </authorList>
    </citation>
    <scope>NUCLEOTIDE SEQUENCE</scope>
</reference>
<keyword evidence="3" id="KW-0949">S-adenosyl-L-methionine</keyword>
<protein>
    <submittedName>
        <fullName evidence="4">Uncharacterized protein</fullName>
    </submittedName>
</protein>
<accession>A0A0F9SGI9</accession>
<evidence type="ECO:0000313" key="4">
    <source>
        <dbReference type="EMBL" id="KKN68005.1"/>
    </source>
</evidence>
<dbReference type="GO" id="GO:0005634">
    <property type="term" value="C:nucleus"/>
    <property type="evidence" value="ECO:0007669"/>
    <property type="project" value="TreeGrafter"/>
</dbReference>
<organism evidence="4">
    <name type="scientific">marine sediment metagenome</name>
    <dbReference type="NCBI Taxonomy" id="412755"/>
    <lineage>
        <taxon>unclassified sequences</taxon>
        <taxon>metagenomes</taxon>
        <taxon>ecological metagenomes</taxon>
    </lineage>
</organism>
<keyword evidence="1" id="KW-0489">Methyltransferase</keyword>
<dbReference type="Pfam" id="PF05063">
    <property type="entry name" value="MT-A70"/>
    <property type="match status" value="1"/>
</dbReference>
<evidence type="ECO:0000256" key="2">
    <source>
        <dbReference type="ARBA" id="ARBA00022679"/>
    </source>
</evidence>
<evidence type="ECO:0000256" key="3">
    <source>
        <dbReference type="ARBA" id="ARBA00022691"/>
    </source>
</evidence>
<dbReference type="GO" id="GO:0008757">
    <property type="term" value="F:S-adenosylmethionine-dependent methyltransferase activity"/>
    <property type="evidence" value="ECO:0007669"/>
    <property type="project" value="UniProtKB-ARBA"/>
</dbReference>
<dbReference type="PROSITE" id="PS51143">
    <property type="entry name" value="MT_A70"/>
    <property type="match status" value="1"/>
</dbReference>
<dbReference type="InterPro" id="IPR007757">
    <property type="entry name" value="MT-A70-like"/>
</dbReference>
<dbReference type="AlphaFoldDB" id="A0A0F9SGI9"/>
<name>A0A0F9SGI9_9ZZZZ</name>
<keyword evidence="2" id="KW-0808">Transferase</keyword>
<sequence length="188" mass="21229">MLASPEEFGAVLADPPWPFRDRGSRFSPDYEGQELADQSKYQVLTVADLCAMGWAVKHVALADSFLFLWSPNALVLDGTATRVARAWGFEPKQLIPWVKVTNDRKKPRIGGGHYTRVCTEQLVLCRRGKAKVLRRDIPGVIHAPRGNEHSRKPCECFGLIEKLVSGPYLELFARRKFSSLWTAWGDEM</sequence>
<gene>
    <name evidence="4" type="ORF">LCGC14_0455610</name>
</gene>
<proteinExistence type="predicted"/>
<dbReference type="GO" id="GO:0032259">
    <property type="term" value="P:methylation"/>
    <property type="evidence" value="ECO:0007669"/>
    <property type="project" value="UniProtKB-KW"/>
</dbReference>
<dbReference type="PANTHER" id="PTHR12829:SF7">
    <property type="entry name" value="N6-ADENOSINE-METHYLTRANSFERASE CATALYTIC SUBUNIT"/>
    <property type="match status" value="1"/>
</dbReference>
<comment type="caution">
    <text evidence="4">The sequence shown here is derived from an EMBL/GenBank/DDBJ whole genome shotgun (WGS) entry which is preliminary data.</text>
</comment>
<dbReference type="GO" id="GO:0008173">
    <property type="term" value="F:RNA methyltransferase activity"/>
    <property type="evidence" value="ECO:0007669"/>
    <property type="project" value="UniProtKB-ARBA"/>
</dbReference>